<gene>
    <name evidence="5" type="ORF">LADA_0E10880G</name>
</gene>
<feature type="domain" description="Phosphatidylinositol N-acetylglucosaminyltransferase subunit H conserved" evidence="4">
    <location>
        <begin position="81"/>
        <end position="155"/>
    </location>
</feature>
<keyword evidence="3" id="KW-1133">Transmembrane helix</keyword>
<feature type="transmembrane region" description="Helical" evidence="3">
    <location>
        <begin position="57"/>
        <end position="74"/>
    </location>
</feature>
<dbReference type="STRING" id="1266660.A0A1G4JF07"/>
<dbReference type="GO" id="GO:0000506">
    <property type="term" value="C:glycosylphosphatidylinositol-N-acetylglucosaminyltransferase (GPI-GnT) complex"/>
    <property type="evidence" value="ECO:0007669"/>
    <property type="project" value="InterPro"/>
</dbReference>
<keyword evidence="6" id="KW-1185">Reference proteome</keyword>
<comment type="pathway">
    <text evidence="1">Glycolipid biosynthesis; glycosylphosphatidylinositol-anchor biosynthesis.</text>
</comment>
<evidence type="ECO:0000256" key="1">
    <source>
        <dbReference type="ARBA" id="ARBA00004687"/>
    </source>
</evidence>
<evidence type="ECO:0000313" key="6">
    <source>
        <dbReference type="Proteomes" id="UP000190274"/>
    </source>
</evidence>
<dbReference type="AlphaFoldDB" id="A0A1G4JF07"/>
<organism evidence="5 6">
    <name type="scientific">Lachancea dasiensis</name>
    <dbReference type="NCBI Taxonomy" id="1072105"/>
    <lineage>
        <taxon>Eukaryota</taxon>
        <taxon>Fungi</taxon>
        <taxon>Dikarya</taxon>
        <taxon>Ascomycota</taxon>
        <taxon>Saccharomycotina</taxon>
        <taxon>Saccharomycetes</taxon>
        <taxon>Saccharomycetales</taxon>
        <taxon>Saccharomycetaceae</taxon>
        <taxon>Lachancea</taxon>
    </lineage>
</organism>
<dbReference type="UniPathway" id="UPA00196"/>
<dbReference type="Pfam" id="PF10181">
    <property type="entry name" value="PIG-H"/>
    <property type="match status" value="1"/>
</dbReference>
<comment type="similarity">
    <text evidence="2">Belongs to the PIGH family.</text>
</comment>
<proteinExistence type="inferred from homology"/>
<protein>
    <submittedName>
        <fullName evidence="5">LADA_0E10880g1_1</fullName>
    </submittedName>
</protein>
<evidence type="ECO:0000256" key="3">
    <source>
        <dbReference type="SAM" id="Phobius"/>
    </source>
</evidence>
<dbReference type="GO" id="GO:0006506">
    <property type="term" value="P:GPI anchor biosynthetic process"/>
    <property type="evidence" value="ECO:0007669"/>
    <property type="project" value="UniProtKB-UniPathway"/>
</dbReference>
<dbReference type="InterPro" id="IPR044215">
    <property type="entry name" value="PIG-H"/>
</dbReference>
<evidence type="ECO:0000313" key="5">
    <source>
        <dbReference type="EMBL" id="SCU88561.1"/>
    </source>
</evidence>
<dbReference type="Proteomes" id="UP000190274">
    <property type="component" value="Chromosome E"/>
</dbReference>
<dbReference type="OrthoDB" id="6256716at2759"/>
<dbReference type="EMBL" id="LT598455">
    <property type="protein sequence ID" value="SCU88561.1"/>
    <property type="molecule type" value="Genomic_DNA"/>
</dbReference>
<evidence type="ECO:0000256" key="2">
    <source>
        <dbReference type="ARBA" id="ARBA00009610"/>
    </source>
</evidence>
<accession>A0A1G4JF07</accession>
<dbReference type="InterPro" id="IPR019328">
    <property type="entry name" value="PIGH-H_dom"/>
</dbReference>
<evidence type="ECO:0000259" key="4">
    <source>
        <dbReference type="Pfam" id="PF10181"/>
    </source>
</evidence>
<keyword evidence="3" id="KW-0472">Membrane</keyword>
<keyword evidence="3" id="KW-0812">Transmembrane</keyword>
<feature type="transmembrane region" description="Helical" evidence="3">
    <location>
        <begin position="26"/>
        <end position="45"/>
    </location>
</feature>
<dbReference type="PANTHER" id="PTHR15231:SF1">
    <property type="entry name" value="PHOSPHATIDYLINOSITOL N-ACETYLGLUCOSAMINYLTRANSFERASE SUBUNIT H"/>
    <property type="match status" value="1"/>
</dbReference>
<reference evidence="6" key="1">
    <citation type="submission" date="2016-03" db="EMBL/GenBank/DDBJ databases">
        <authorList>
            <person name="Devillers H."/>
        </authorList>
    </citation>
    <scope>NUCLEOTIDE SEQUENCE [LARGE SCALE GENOMIC DNA]</scope>
</reference>
<sequence>MKNYSVTVDAKDGKLYRKYTVVPRRYRLSCLLNLLIFAALNAAVACYTDAKLSISHFTKMILQLLSVALSLILIRNPTIESLYVFRQTGIQMSTMAGCVLLPRSLNERWLEQTIFIPNDRIVDLVINEGFTKGFQVIFYMAVILKDATKLQLVFPVC</sequence>
<dbReference type="PANTHER" id="PTHR15231">
    <property type="entry name" value="PHOSPHATIDYLINOSITOL N-ACETYLGLUCOSAMINYLTRANSFERASE SUBUNIT H"/>
    <property type="match status" value="1"/>
</dbReference>
<name>A0A1G4JF07_9SACH</name>